<dbReference type="FunFam" id="3.40.50.300:FF:002470">
    <property type="entry name" value="ABC transporter, putative"/>
    <property type="match status" value="1"/>
</dbReference>
<protein>
    <recommendedName>
        <fullName evidence="3">ABC transporter domain-containing protein</fullName>
    </recommendedName>
</protein>
<keyword evidence="1" id="KW-0547">Nucleotide-binding</keyword>
<dbReference type="GO" id="GO:0016887">
    <property type="term" value="F:ATP hydrolysis activity"/>
    <property type="evidence" value="ECO:0007669"/>
    <property type="project" value="InterPro"/>
</dbReference>
<keyword evidence="2" id="KW-0067">ATP-binding</keyword>
<dbReference type="Gene3D" id="3.40.50.300">
    <property type="entry name" value="P-loop containing nucleotide triphosphate hydrolases"/>
    <property type="match status" value="1"/>
</dbReference>
<reference evidence="4" key="1">
    <citation type="submission" date="2018-11" db="EMBL/GenBank/DDBJ databases">
        <authorList>
            <consortium name="Pathogen Informatics"/>
        </authorList>
    </citation>
    <scope>NUCLEOTIDE SEQUENCE</scope>
</reference>
<dbReference type="GO" id="GO:0005524">
    <property type="term" value="F:ATP binding"/>
    <property type="evidence" value="ECO:0007669"/>
    <property type="project" value="UniProtKB-KW"/>
</dbReference>
<dbReference type="GO" id="GO:0140359">
    <property type="term" value="F:ABC-type transporter activity"/>
    <property type="evidence" value="ECO:0007669"/>
    <property type="project" value="InterPro"/>
</dbReference>
<dbReference type="SUPFAM" id="SSF52540">
    <property type="entry name" value="P-loop containing nucleoside triphosphate hydrolases"/>
    <property type="match status" value="1"/>
</dbReference>
<feature type="non-terminal residue" evidence="4">
    <location>
        <position position="326"/>
    </location>
</feature>
<organism evidence="4 5">
    <name type="scientific">Protopolystoma xenopodis</name>
    <dbReference type="NCBI Taxonomy" id="117903"/>
    <lineage>
        <taxon>Eukaryota</taxon>
        <taxon>Metazoa</taxon>
        <taxon>Spiralia</taxon>
        <taxon>Lophotrochozoa</taxon>
        <taxon>Platyhelminthes</taxon>
        <taxon>Monogenea</taxon>
        <taxon>Polyopisthocotylea</taxon>
        <taxon>Polystomatidea</taxon>
        <taxon>Polystomatidae</taxon>
        <taxon>Protopolystoma</taxon>
    </lineage>
</organism>
<gene>
    <name evidence="4" type="ORF">PXEA_LOCUS16479</name>
</gene>
<dbReference type="AlphaFoldDB" id="A0A3S5BXH1"/>
<comment type="caution">
    <text evidence="4">The sequence shown here is derived from an EMBL/GenBank/DDBJ whole genome shotgun (WGS) entry which is preliminary data.</text>
</comment>
<dbReference type="Proteomes" id="UP000784294">
    <property type="component" value="Unassembled WGS sequence"/>
</dbReference>
<dbReference type="EMBL" id="CAAALY010059689">
    <property type="protein sequence ID" value="VEL23039.1"/>
    <property type="molecule type" value="Genomic_DNA"/>
</dbReference>
<dbReference type="PANTHER" id="PTHR19229:SF250">
    <property type="entry name" value="ABC TRANSPORTER DOMAIN-CONTAINING PROTEIN-RELATED"/>
    <property type="match status" value="1"/>
</dbReference>
<proteinExistence type="predicted"/>
<dbReference type="InterPro" id="IPR003593">
    <property type="entry name" value="AAA+_ATPase"/>
</dbReference>
<dbReference type="SMART" id="SM00382">
    <property type="entry name" value="AAA"/>
    <property type="match status" value="1"/>
</dbReference>
<accession>A0A3S5BXH1</accession>
<dbReference type="GO" id="GO:0005319">
    <property type="term" value="F:lipid transporter activity"/>
    <property type="evidence" value="ECO:0007669"/>
    <property type="project" value="TreeGrafter"/>
</dbReference>
<dbReference type="InterPro" id="IPR027417">
    <property type="entry name" value="P-loop_NTPase"/>
</dbReference>
<evidence type="ECO:0000256" key="2">
    <source>
        <dbReference type="ARBA" id="ARBA00022840"/>
    </source>
</evidence>
<evidence type="ECO:0000256" key="1">
    <source>
        <dbReference type="ARBA" id="ARBA00022741"/>
    </source>
</evidence>
<name>A0A3S5BXH1_9PLAT</name>
<evidence type="ECO:0000259" key="3">
    <source>
        <dbReference type="PROSITE" id="PS50893"/>
    </source>
</evidence>
<dbReference type="OrthoDB" id="6141890at2759"/>
<dbReference type="InterPro" id="IPR026082">
    <property type="entry name" value="ABCA"/>
</dbReference>
<dbReference type="InterPro" id="IPR003439">
    <property type="entry name" value="ABC_transporter-like_ATP-bd"/>
</dbReference>
<dbReference type="GO" id="GO:0016020">
    <property type="term" value="C:membrane"/>
    <property type="evidence" value="ECO:0007669"/>
    <property type="project" value="InterPro"/>
</dbReference>
<dbReference type="CDD" id="cd03263">
    <property type="entry name" value="ABC_subfamily_A"/>
    <property type="match status" value="1"/>
</dbReference>
<feature type="domain" description="ABC transporter" evidence="3">
    <location>
        <begin position="12"/>
        <end position="244"/>
    </location>
</feature>
<sequence length="326" mass="35598">ADISGTSKDDVVRAVELTKTYLGCRTASVRDLTFSVRAGECFGLLGVNGAGKTSTFRMLTGDLAASRGRALVAGLDVHLQAHQARALIGYCPQFDALHENLTVKETLLLYARLRGYSMPQLAVITDTLIEQMSLSLYCNKIVAKLSGGNRRKLSSAVALIGRPRVVFFDEPTSGMDPGAKRFLWRRIAEALQDGQAVVLTSHSMEECEALCHRLGIMVNGQFQCLGSPQHIKDCYGNGYTIEIRYPELLNSSRQETSGGPVSQTLSCIHSIADKVSKLEDQHLDQLPDLSFSPTDRHDSKRSTCAENQAYSNLLMEQSCSSTSSES</sequence>
<dbReference type="Pfam" id="PF00005">
    <property type="entry name" value="ABC_tran"/>
    <property type="match status" value="1"/>
</dbReference>
<evidence type="ECO:0000313" key="4">
    <source>
        <dbReference type="EMBL" id="VEL23039.1"/>
    </source>
</evidence>
<keyword evidence="5" id="KW-1185">Reference proteome</keyword>
<evidence type="ECO:0000313" key="5">
    <source>
        <dbReference type="Proteomes" id="UP000784294"/>
    </source>
</evidence>
<feature type="non-terminal residue" evidence="4">
    <location>
        <position position="1"/>
    </location>
</feature>
<dbReference type="PANTHER" id="PTHR19229">
    <property type="entry name" value="ATP-BINDING CASSETTE TRANSPORTER SUBFAMILY A ABCA"/>
    <property type="match status" value="1"/>
</dbReference>
<dbReference type="PROSITE" id="PS50893">
    <property type="entry name" value="ABC_TRANSPORTER_2"/>
    <property type="match status" value="1"/>
</dbReference>